<dbReference type="AlphaFoldDB" id="A0A1R3FYE9"/>
<gene>
    <name evidence="1" type="ORF">CCACVL1_30202</name>
</gene>
<accession>A0A1R3FYE9</accession>
<evidence type="ECO:0000313" key="2">
    <source>
        <dbReference type="Proteomes" id="UP000188268"/>
    </source>
</evidence>
<sequence length="55" mass="6364">MGQQMAWKVLTLVDQEEGIEIDDFIEISADLVQPLEDFFNNVFVMVIFDMCYSSV</sequence>
<reference evidence="1 2" key="1">
    <citation type="submission" date="2013-09" db="EMBL/GenBank/DDBJ databases">
        <title>Corchorus capsularis genome sequencing.</title>
        <authorList>
            <person name="Alam M."/>
            <person name="Haque M.S."/>
            <person name="Islam M.S."/>
            <person name="Emdad E.M."/>
            <person name="Islam M.M."/>
            <person name="Ahmed B."/>
            <person name="Halim A."/>
            <person name="Hossen Q.M.M."/>
            <person name="Hossain M.Z."/>
            <person name="Ahmed R."/>
            <person name="Khan M.M."/>
            <person name="Islam R."/>
            <person name="Rashid M.M."/>
            <person name="Khan S.A."/>
            <person name="Rahman M.S."/>
            <person name="Alam M."/>
        </authorList>
    </citation>
    <scope>NUCLEOTIDE SEQUENCE [LARGE SCALE GENOMIC DNA]</scope>
    <source>
        <strain evidence="2">cv. CVL-1</strain>
        <tissue evidence="1">Whole seedling</tissue>
    </source>
</reference>
<protein>
    <submittedName>
        <fullName evidence="1">Uncharacterized protein</fullName>
    </submittedName>
</protein>
<dbReference type="Proteomes" id="UP000188268">
    <property type="component" value="Unassembled WGS sequence"/>
</dbReference>
<comment type="caution">
    <text evidence="1">The sequence shown here is derived from an EMBL/GenBank/DDBJ whole genome shotgun (WGS) entry which is preliminary data.</text>
</comment>
<dbReference type="Gramene" id="OMO50859">
    <property type="protein sequence ID" value="OMO50859"/>
    <property type="gene ID" value="CCACVL1_30202"/>
</dbReference>
<organism evidence="1 2">
    <name type="scientific">Corchorus capsularis</name>
    <name type="common">Jute</name>
    <dbReference type="NCBI Taxonomy" id="210143"/>
    <lineage>
        <taxon>Eukaryota</taxon>
        <taxon>Viridiplantae</taxon>
        <taxon>Streptophyta</taxon>
        <taxon>Embryophyta</taxon>
        <taxon>Tracheophyta</taxon>
        <taxon>Spermatophyta</taxon>
        <taxon>Magnoliopsida</taxon>
        <taxon>eudicotyledons</taxon>
        <taxon>Gunneridae</taxon>
        <taxon>Pentapetalae</taxon>
        <taxon>rosids</taxon>
        <taxon>malvids</taxon>
        <taxon>Malvales</taxon>
        <taxon>Malvaceae</taxon>
        <taxon>Grewioideae</taxon>
        <taxon>Apeibeae</taxon>
        <taxon>Corchorus</taxon>
    </lineage>
</organism>
<proteinExistence type="predicted"/>
<dbReference type="EMBL" id="AWWV01016018">
    <property type="protein sequence ID" value="OMO50859.1"/>
    <property type="molecule type" value="Genomic_DNA"/>
</dbReference>
<keyword evidence="2" id="KW-1185">Reference proteome</keyword>
<evidence type="ECO:0000313" key="1">
    <source>
        <dbReference type="EMBL" id="OMO50859.1"/>
    </source>
</evidence>
<name>A0A1R3FYE9_COCAP</name>